<keyword evidence="3" id="KW-1185">Reference proteome</keyword>
<comment type="caution">
    <text evidence="2">The sequence shown here is derived from an EMBL/GenBank/DDBJ whole genome shotgun (WGS) entry which is preliminary data.</text>
</comment>
<feature type="compositionally biased region" description="Basic residues" evidence="1">
    <location>
        <begin position="58"/>
        <end position="68"/>
    </location>
</feature>
<evidence type="ECO:0000313" key="3">
    <source>
        <dbReference type="Proteomes" id="UP000324748"/>
    </source>
</evidence>
<proteinExistence type="predicted"/>
<feature type="region of interest" description="Disordered" evidence="1">
    <location>
        <begin position="1"/>
        <end position="38"/>
    </location>
</feature>
<dbReference type="EMBL" id="VSWC01000125">
    <property type="protein sequence ID" value="KAA1081763.1"/>
    <property type="molecule type" value="Genomic_DNA"/>
</dbReference>
<evidence type="ECO:0000313" key="2">
    <source>
        <dbReference type="EMBL" id="KAA1081763.1"/>
    </source>
</evidence>
<evidence type="ECO:0000256" key="1">
    <source>
        <dbReference type="SAM" id="MobiDB-lite"/>
    </source>
</evidence>
<dbReference type="AlphaFoldDB" id="A0A5B0MZK6"/>
<gene>
    <name evidence="2" type="ORF">PGT21_000049</name>
</gene>
<accession>A0A5B0MZK6</accession>
<sequence length="304" mass="34520">MTPPTWPMSSGLQGQDFHGPRTQGFMAQAQDPRPTKPRKLYRYRFSAKNWPLESINPKRSRRRYRSPKPPRSPSTHPSPKETTQAITIPHRPVSSKWTKRNQQKRLIDRRSLKVATQGVILTQSYPTSFDRLTNGQLNPAIDQSLLTTAIHRSHSTQPSNVSSRPPPQLTAEPLTEGQESTAIYRSDNSPIDGLFVSAIKPVAIQAGFHYRLFLYFPDRSRDPFKSDRLSLRSRDQTSRCSRGRFGPLLVSQSHRLILISSIKTDFHSSPEANRQAFDFRDRPVRSQDFFTVSTIKANGDQGAA</sequence>
<feature type="region of interest" description="Disordered" evidence="1">
    <location>
        <begin position="152"/>
        <end position="178"/>
    </location>
</feature>
<dbReference type="Proteomes" id="UP000324748">
    <property type="component" value="Unassembled WGS sequence"/>
</dbReference>
<name>A0A5B0MZK6_PUCGR</name>
<feature type="region of interest" description="Disordered" evidence="1">
    <location>
        <begin position="51"/>
        <end position="104"/>
    </location>
</feature>
<reference evidence="2 3" key="1">
    <citation type="submission" date="2019-05" db="EMBL/GenBank/DDBJ databases">
        <title>Emergence of the Ug99 lineage of the wheat stem rust pathogen through somatic hybridization.</title>
        <authorList>
            <person name="Li F."/>
            <person name="Upadhyaya N.M."/>
            <person name="Sperschneider J."/>
            <person name="Matny O."/>
            <person name="Nguyen-Phuc H."/>
            <person name="Mago R."/>
            <person name="Raley C."/>
            <person name="Miller M.E."/>
            <person name="Silverstein K.A.T."/>
            <person name="Henningsen E."/>
            <person name="Hirsch C.D."/>
            <person name="Visser B."/>
            <person name="Pretorius Z.A."/>
            <person name="Steffenson B.J."/>
            <person name="Schwessinger B."/>
            <person name="Dodds P.N."/>
            <person name="Figueroa M."/>
        </authorList>
    </citation>
    <scope>NUCLEOTIDE SEQUENCE [LARGE SCALE GENOMIC DNA]</scope>
    <source>
        <strain evidence="2">21-0</strain>
    </source>
</reference>
<organism evidence="2 3">
    <name type="scientific">Puccinia graminis f. sp. tritici</name>
    <dbReference type="NCBI Taxonomy" id="56615"/>
    <lineage>
        <taxon>Eukaryota</taxon>
        <taxon>Fungi</taxon>
        <taxon>Dikarya</taxon>
        <taxon>Basidiomycota</taxon>
        <taxon>Pucciniomycotina</taxon>
        <taxon>Pucciniomycetes</taxon>
        <taxon>Pucciniales</taxon>
        <taxon>Pucciniaceae</taxon>
        <taxon>Puccinia</taxon>
    </lineage>
</organism>
<protein>
    <submittedName>
        <fullName evidence="2">Uncharacterized protein</fullName>
    </submittedName>
</protein>